<feature type="transmembrane region" description="Helical" evidence="13">
    <location>
        <begin position="57"/>
        <end position="83"/>
    </location>
</feature>
<dbReference type="Proteomes" id="UP001596091">
    <property type="component" value="Unassembled WGS sequence"/>
</dbReference>
<dbReference type="Gene3D" id="6.10.340.10">
    <property type="match status" value="1"/>
</dbReference>
<feature type="transmembrane region" description="Helical" evidence="13">
    <location>
        <begin position="103"/>
        <end position="125"/>
    </location>
</feature>
<feature type="domain" description="HAMP" evidence="16">
    <location>
        <begin position="339"/>
        <end position="391"/>
    </location>
</feature>
<name>A0ABW1EIB2_9BACT</name>
<dbReference type="InterPro" id="IPR000014">
    <property type="entry name" value="PAS"/>
</dbReference>
<evidence type="ECO:0000256" key="8">
    <source>
        <dbReference type="ARBA" id="ARBA00022777"/>
    </source>
</evidence>
<evidence type="ECO:0000313" key="17">
    <source>
        <dbReference type="EMBL" id="MFC5863838.1"/>
    </source>
</evidence>
<feature type="domain" description="PAS" evidence="15">
    <location>
        <begin position="410"/>
        <end position="481"/>
    </location>
</feature>
<evidence type="ECO:0000256" key="13">
    <source>
        <dbReference type="SAM" id="Phobius"/>
    </source>
</evidence>
<dbReference type="EC" id="2.7.13.3" evidence="3"/>
<dbReference type="InterPro" id="IPR003660">
    <property type="entry name" value="HAMP_dom"/>
</dbReference>
<feature type="transmembrane region" description="Helical" evidence="13">
    <location>
        <begin position="315"/>
        <end position="337"/>
    </location>
</feature>
<dbReference type="Gene3D" id="3.30.450.20">
    <property type="entry name" value="PAS domain"/>
    <property type="match status" value="1"/>
</dbReference>
<dbReference type="InterPro" id="IPR013767">
    <property type="entry name" value="PAS_fold"/>
</dbReference>
<keyword evidence="11" id="KW-0902">Two-component regulatory system</keyword>
<dbReference type="Pfam" id="PF00512">
    <property type="entry name" value="HisKA"/>
    <property type="match status" value="1"/>
</dbReference>
<dbReference type="InterPro" id="IPR036097">
    <property type="entry name" value="HisK_dim/P_sf"/>
</dbReference>
<protein>
    <recommendedName>
        <fullName evidence="3">histidine kinase</fullName>
        <ecNumber evidence="3">2.7.13.3</ecNumber>
    </recommendedName>
</protein>
<evidence type="ECO:0000259" key="16">
    <source>
        <dbReference type="PROSITE" id="PS50885"/>
    </source>
</evidence>
<evidence type="ECO:0000256" key="4">
    <source>
        <dbReference type="ARBA" id="ARBA00022553"/>
    </source>
</evidence>
<dbReference type="SUPFAM" id="SSF55874">
    <property type="entry name" value="ATPase domain of HSP90 chaperone/DNA topoisomerase II/histidine kinase"/>
    <property type="match status" value="1"/>
</dbReference>
<evidence type="ECO:0000256" key="2">
    <source>
        <dbReference type="ARBA" id="ARBA00004141"/>
    </source>
</evidence>
<keyword evidence="8" id="KW-0418">Kinase</keyword>
<evidence type="ECO:0000259" key="15">
    <source>
        <dbReference type="PROSITE" id="PS50112"/>
    </source>
</evidence>
<evidence type="ECO:0000256" key="6">
    <source>
        <dbReference type="ARBA" id="ARBA00022692"/>
    </source>
</evidence>
<gene>
    <name evidence="17" type="ORF">ACFPT7_16135</name>
</gene>
<comment type="subcellular location">
    <subcellularLocation>
        <location evidence="2">Membrane</location>
        <topology evidence="2">Multi-pass membrane protein</topology>
    </subcellularLocation>
</comment>
<keyword evidence="12 13" id="KW-0472">Membrane</keyword>
<dbReference type="Gene3D" id="3.30.565.10">
    <property type="entry name" value="Histidine kinase-like ATPase, C-terminal domain"/>
    <property type="match status" value="1"/>
</dbReference>
<comment type="caution">
    <text evidence="17">The sequence shown here is derived from an EMBL/GenBank/DDBJ whole genome shotgun (WGS) entry which is preliminary data.</text>
</comment>
<keyword evidence="4" id="KW-0597">Phosphoprotein</keyword>
<dbReference type="InterPro" id="IPR004358">
    <property type="entry name" value="Sig_transdc_His_kin-like_C"/>
</dbReference>
<dbReference type="Pfam" id="PF00672">
    <property type="entry name" value="HAMP"/>
    <property type="match status" value="1"/>
</dbReference>
<dbReference type="PRINTS" id="PR00344">
    <property type="entry name" value="BCTRLSENSOR"/>
</dbReference>
<dbReference type="EMBL" id="JBHSPH010000007">
    <property type="protein sequence ID" value="MFC5863838.1"/>
    <property type="molecule type" value="Genomic_DNA"/>
</dbReference>
<feature type="transmembrane region" description="Helical" evidence="13">
    <location>
        <begin position="23"/>
        <end position="45"/>
    </location>
</feature>
<dbReference type="NCBIfam" id="TIGR00229">
    <property type="entry name" value="sensory_box"/>
    <property type="match status" value="1"/>
</dbReference>
<feature type="domain" description="Histidine kinase" evidence="14">
    <location>
        <begin position="538"/>
        <end position="752"/>
    </location>
</feature>
<dbReference type="InterPro" id="IPR035965">
    <property type="entry name" value="PAS-like_dom_sf"/>
</dbReference>
<evidence type="ECO:0000256" key="3">
    <source>
        <dbReference type="ARBA" id="ARBA00012438"/>
    </source>
</evidence>
<dbReference type="CDD" id="cd00130">
    <property type="entry name" value="PAS"/>
    <property type="match status" value="1"/>
</dbReference>
<evidence type="ECO:0000256" key="1">
    <source>
        <dbReference type="ARBA" id="ARBA00000085"/>
    </source>
</evidence>
<dbReference type="CDD" id="cd06225">
    <property type="entry name" value="HAMP"/>
    <property type="match status" value="1"/>
</dbReference>
<dbReference type="CDD" id="cd00082">
    <property type="entry name" value="HisKA"/>
    <property type="match status" value="1"/>
</dbReference>
<reference evidence="18" key="1">
    <citation type="journal article" date="2019" name="Int. J. Syst. Evol. Microbiol.">
        <title>The Global Catalogue of Microorganisms (GCM) 10K type strain sequencing project: providing services to taxonomists for standard genome sequencing and annotation.</title>
        <authorList>
            <consortium name="The Broad Institute Genomics Platform"/>
            <consortium name="The Broad Institute Genome Sequencing Center for Infectious Disease"/>
            <person name="Wu L."/>
            <person name="Ma J."/>
        </authorList>
    </citation>
    <scope>NUCLEOTIDE SEQUENCE [LARGE SCALE GENOMIC DNA]</scope>
    <source>
        <strain evidence="18">JCM 4087</strain>
    </source>
</reference>
<dbReference type="PROSITE" id="PS50885">
    <property type="entry name" value="HAMP"/>
    <property type="match status" value="1"/>
</dbReference>
<dbReference type="InterPro" id="IPR003594">
    <property type="entry name" value="HATPase_dom"/>
</dbReference>
<comment type="catalytic activity">
    <reaction evidence="1">
        <text>ATP + protein L-histidine = ADP + protein N-phospho-L-histidine.</text>
        <dbReference type="EC" id="2.7.13.3"/>
    </reaction>
</comment>
<dbReference type="SMART" id="SM00091">
    <property type="entry name" value="PAS"/>
    <property type="match status" value="1"/>
</dbReference>
<dbReference type="InterPro" id="IPR003661">
    <property type="entry name" value="HisK_dim/P_dom"/>
</dbReference>
<dbReference type="InterPro" id="IPR017232">
    <property type="entry name" value="NtrY"/>
</dbReference>
<keyword evidence="6 13" id="KW-0812">Transmembrane</keyword>
<dbReference type="SUPFAM" id="SSF158472">
    <property type="entry name" value="HAMP domain-like"/>
    <property type="match status" value="1"/>
</dbReference>
<dbReference type="PIRSF" id="PIRSF037532">
    <property type="entry name" value="STHK_NtrY"/>
    <property type="match status" value="1"/>
</dbReference>
<evidence type="ECO:0000259" key="14">
    <source>
        <dbReference type="PROSITE" id="PS50109"/>
    </source>
</evidence>
<keyword evidence="9 17" id="KW-0067">ATP-binding</keyword>
<evidence type="ECO:0000313" key="18">
    <source>
        <dbReference type="Proteomes" id="UP001596091"/>
    </source>
</evidence>
<keyword evidence="5" id="KW-0808">Transferase</keyword>
<keyword evidence="7" id="KW-0547">Nucleotide-binding</keyword>
<dbReference type="InterPro" id="IPR005467">
    <property type="entry name" value="His_kinase_dom"/>
</dbReference>
<evidence type="ECO:0000256" key="5">
    <source>
        <dbReference type="ARBA" id="ARBA00022679"/>
    </source>
</evidence>
<sequence>MEKVSRAYNLGMSVFSSSRQRTIAFLAAGAFAVAALLAMLQAFNLSQYLSPRSPSDILVFAATSVIVFLVLLAFLVLLIRNILKLFADQRSSALGSRLRTRMVLGAALIALAPAAFMFLFSFGLLNRSVDRWFSQPTAELRENSTRVVLELALYAASNARLEAEAIVASGLVDGDAATANAEIHSRRITLEGGFVALYGADKQEIVLYQVPANSANLSMLPLLDDGKTSAIPLQGTVMQGLLAAAQRTDGPILTVDTGQERREYAMGIAATPTGRLVVVGLPMPQGLSQTANQIRIGATQYWALFRSRYTIRTTYFFMLLLITTLVFFSSMWLALYLSKQITRPVEALADAMDEIADGKLERRVGIETSGEMAELIRAFNHMAQDLESARHMAESSREQLSTVNQAVEQRRRELETILDTIPSGVVTLDKHGAILLANRAFASLAGKSEESDLSGRKIESLFPADCSDDLARVIRRSYRMGAASTEIETHGGGRVMHLAVTSARLELGAGQGAVLVVEDTSELLRAQRQLAWKEVAQRVAHEIKNPLTPIALSAERIGKHLDRPTEDSPGVIRKCGEVILSCVATLRTLVDQFAALAQFPAPQPRPSDMNDIVDSALEMFSGRLEGTTIRRKLEPDLPMVMADPDAVKRALANLIDNAAEAMQASLLRVLTVETGLSEDGAAVEVSVCDTGYGLTDEIRERLFLPFYSTKQRGTGLGLSIAAKIAQEHHGSIRAEANSPQGARFILSLPVTDGLGGSGKFGVDSGVEGHVIPVEPSAVQ</sequence>
<dbReference type="PROSITE" id="PS50112">
    <property type="entry name" value="PAS"/>
    <property type="match status" value="1"/>
</dbReference>
<dbReference type="Pfam" id="PF00989">
    <property type="entry name" value="PAS"/>
    <property type="match status" value="1"/>
</dbReference>
<keyword evidence="18" id="KW-1185">Reference proteome</keyword>
<dbReference type="RefSeq" id="WP_263342187.1">
    <property type="nucleotide sequence ID" value="NZ_JAGSYH010000010.1"/>
</dbReference>
<dbReference type="InterPro" id="IPR036890">
    <property type="entry name" value="HATPase_C_sf"/>
</dbReference>
<dbReference type="SMART" id="SM00388">
    <property type="entry name" value="HisKA"/>
    <property type="match status" value="1"/>
</dbReference>
<evidence type="ECO:0000256" key="11">
    <source>
        <dbReference type="ARBA" id="ARBA00023012"/>
    </source>
</evidence>
<evidence type="ECO:0000256" key="10">
    <source>
        <dbReference type="ARBA" id="ARBA00022989"/>
    </source>
</evidence>
<evidence type="ECO:0000256" key="9">
    <source>
        <dbReference type="ARBA" id="ARBA00022840"/>
    </source>
</evidence>
<dbReference type="PROSITE" id="PS50109">
    <property type="entry name" value="HIS_KIN"/>
    <property type="match status" value="1"/>
</dbReference>
<dbReference type="PANTHER" id="PTHR42878">
    <property type="entry name" value="TWO-COMPONENT HISTIDINE KINASE"/>
    <property type="match status" value="1"/>
</dbReference>
<dbReference type="SUPFAM" id="SSF55785">
    <property type="entry name" value="PYP-like sensor domain (PAS domain)"/>
    <property type="match status" value="1"/>
</dbReference>
<dbReference type="Pfam" id="PF02518">
    <property type="entry name" value="HATPase_c"/>
    <property type="match status" value="1"/>
</dbReference>
<keyword evidence="10 13" id="KW-1133">Transmembrane helix</keyword>
<accession>A0ABW1EIB2</accession>
<proteinExistence type="predicted"/>
<organism evidence="17 18">
    <name type="scientific">Acidicapsa dinghuensis</name>
    <dbReference type="NCBI Taxonomy" id="2218256"/>
    <lineage>
        <taxon>Bacteria</taxon>
        <taxon>Pseudomonadati</taxon>
        <taxon>Acidobacteriota</taxon>
        <taxon>Terriglobia</taxon>
        <taxon>Terriglobales</taxon>
        <taxon>Acidobacteriaceae</taxon>
        <taxon>Acidicapsa</taxon>
    </lineage>
</organism>
<dbReference type="SMART" id="SM00304">
    <property type="entry name" value="HAMP"/>
    <property type="match status" value="1"/>
</dbReference>
<dbReference type="GO" id="GO:0005524">
    <property type="term" value="F:ATP binding"/>
    <property type="evidence" value="ECO:0007669"/>
    <property type="project" value="UniProtKB-KW"/>
</dbReference>
<dbReference type="SUPFAM" id="SSF47384">
    <property type="entry name" value="Homodimeric domain of signal transducing histidine kinase"/>
    <property type="match status" value="1"/>
</dbReference>
<evidence type="ECO:0000256" key="7">
    <source>
        <dbReference type="ARBA" id="ARBA00022741"/>
    </source>
</evidence>
<dbReference type="PANTHER" id="PTHR42878:SF7">
    <property type="entry name" value="SENSOR HISTIDINE KINASE GLRK"/>
    <property type="match status" value="1"/>
</dbReference>
<dbReference type="SMART" id="SM00387">
    <property type="entry name" value="HATPase_c"/>
    <property type="match status" value="1"/>
</dbReference>
<evidence type="ECO:0000256" key="12">
    <source>
        <dbReference type="ARBA" id="ARBA00023136"/>
    </source>
</evidence>
<dbReference type="Gene3D" id="1.10.287.130">
    <property type="match status" value="1"/>
</dbReference>
<dbReference type="InterPro" id="IPR050351">
    <property type="entry name" value="BphY/WalK/GraS-like"/>
</dbReference>